<feature type="transmembrane region" description="Helical" evidence="1">
    <location>
        <begin position="57"/>
        <end position="80"/>
    </location>
</feature>
<proteinExistence type="predicted"/>
<reference evidence="2 3" key="1">
    <citation type="journal article" date="2020" name="Fungal Divers.">
        <title>Resolving the Mortierellaceae phylogeny through synthesis of multi-gene phylogenetics and phylogenomics.</title>
        <authorList>
            <person name="Vandepol N."/>
            <person name="Liber J."/>
            <person name="Desiro A."/>
            <person name="Na H."/>
            <person name="Kennedy M."/>
            <person name="Barry K."/>
            <person name="Grigoriev I.V."/>
            <person name="Miller A.N."/>
            <person name="O'Donnell K."/>
            <person name="Stajich J.E."/>
            <person name="Bonito G."/>
        </authorList>
    </citation>
    <scope>NUCLEOTIDE SEQUENCE [LARGE SCALE GENOMIC DNA]</scope>
    <source>
        <strain evidence="2 3">AD045</strain>
    </source>
</reference>
<dbReference type="EMBL" id="JAAAIM010002088">
    <property type="protein sequence ID" value="KAG0274134.1"/>
    <property type="molecule type" value="Genomic_DNA"/>
</dbReference>
<evidence type="ECO:0000313" key="2">
    <source>
        <dbReference type="EMBL" id="KAG0274134.1"/>
    </source>
</evidence>
<accession>A0ABQ7JI67</accession>
<protein>
    <submittedName>
        <fullName evidence="2">Uncharacterized protein</fullName>
    </submittedName>
</protein>
<keyword evidence="1" id="KW-0472">Membrane</keyword>
<keyword evidence="3" id="KW-1185">Reference proteome</keyword>
<keyword evidence="1" id="KW-1133">Transmembrane helix</keyword>
<organism evidence="2 3">
    <name type="scientific">Linnemannia gamsii</name>
    <dbReference type="NCBI Taxonomy" id="64522"/>
    <lineage>
        <taxon>Eukaryota</taxon>
        <taxon>Fungi</taxon>
        <taxon>Fungi incertae sedis</taxon>
        <taxon>Mucoromycota</taxon>
        <taxon>Mortierellomycotina</taxon>
        <taxon>Mortierellomycetes</taxon>
        <taxon>Mortierellales</taxon>
        <taxon>Mortierellaceae</taxon>
        <taxon>Linnemannia</taxon>
    </lineage>
</organism>
<comment type="caution">
    <text evidence="2">The sequence shown here is derived from an EMBL/GenBank/DDBJ whole genome shotgun (WGS) entry which is preliminary data.</text>
</comment>
<evidence type="ECO:0000256" key="1">
    <source>
        <dbReference type="SAM" id="Phobius"/>
    </source>
</evidence>
<name>A0ABQ7JI67_9FUNG</name>
<sequence>TMTVVYADGALKKYKYFNELDTYIRSVYGVNVNKVALSTTFTCTSCFASESFKFSDFWKLLVGVGSLIGVCMTLIGKFLIDAVDYRQIQKPDDEVIPLSSIDS</sequence>
<feature type="non-terminal residue" evidence="2">
    <location>
        <position position="103"/>
    </location>
</feature>
<feature type="non-terminal residue" evidence="2">
    <location>
        <position position="1"/>
    </location>
</feature>
<keyword evidence="1" id="KW-0812">Transmembrane</keyword>
<dbReference type="Proteomes" id="UP001194696">
    <property type="component" value="Unassembled WGS sequence"/>
</dbReference>
<gene>
    <name evidence="2" type="ORF">BGZ96_004470</name>
</gene>
<evidence type="ECO:0000313" key="3">
    <source>
        <dbReference type="Proteomes" id="UP001194696"/>
    </source>
</evidence>